<dbReference type="SUPFAM" id="SSF47576">
    <property type="entry name" value="Calponin-homology domain, CH-domain"/>
    <property type="match status" value="1"/>
</dbReference>
<feature type="compositionally biased region" description="Polar residues" evidence="4">
    <location>
        <begin position="2357"/>
        <end position="2371"/>
    </location>
</feature>
<dbReference type="Proteomes" id="UP000663872">
    <property type="component" value="Unassembled WGS sequence"/>
</dbReference>
<dbReference type="InterPro" id="IPR018159">
    <property type="entry name" value="Spectrin/alpha-actinin"/>
</dbReference>
<keyword evidence="2" id="KW-0009">Actin-binding</keyword>
<evidence type="ECO:0000313" key="6">
    <source>
        <dbReference type="EMBL" id="CAF3305295.1"/>
    </source>
</evidence>
<dbReference type="CDD" id="cd00176">
    <property type="entry name" value="SPEC"/>
    <property type="match status" value="3"/>
</dbReference>
<feature type="domain" description="Calponin-homology (CH)" evidence="5">
    <location>
        <begin position="14"/>
        <end position="119"/>
    </location>
</feature>
<feature type="coiled-coil region" evidence="3">
    <location>
        <begin position="1784"/>
        <end position="1843"/>
    </location>
</feature>
<feature type="region of interest" description="Disordered" evidence="4">
    <location>
        <begin position="2412"/>
        <end position="2445"/>
    </location>
</feature>
<protein>
    <recommendedName>
        <fullName evidence="5">Calponin-homology (CH) domain-containing protein</fullName>
    </recommendedName>
</protein>
<dbReference type="PROSITE" id="PS00020">
    <property type="entry name" value="ACTININ_2"/>
    <property type="match status" value="1"/>
</dbReference>
<evidence type="ECO:0000256" key="2">
    <source>
        <dbReference type="ARBA" id="ARBA00023203"/>
    </source>
</evidence>
<feature type="domain" description="Calponin-homology (CH)" evidence="5">
    <location>
        <begin position="134"/>
        <end position="239"/>
    </location>
</feature>
<comment type="caution">
    <text evidence="6">The sequence shown here is derived from an EMBL/GenBank/DDBJ whole genome shotgun (WGS) entry which is preliminary data.</text>
</comment>
<dbReference type="PROSITE" id="PS00019">
    <property type="entry name" value="ACTININ_1"/>
    <property type="match status" value="1"/>
</dbReference>
<evidence type="ECO:0000313" key="7">
    <source>
        <dbReference type="Proteomes" id="UP000663872"/>
    </source>
</evidence>
<feature type="coiled-coil region" evidence="3">
    <location>
        <begin position="1202"/>
        <end position="1283"/>
    </location>
</feature>
<reference evidence="6" key="1">
    <citation type="submission" date="2021-02" db="EMBL/GenBank/DDBJ databases">
        <authorList>
            <person name="Nowell W R."/>
        </authorList>
    </citation>
    <scope>NUCLEOTIDE SEQUENCE</scope>
</reference>
<feature type="region of interest" description="Disordered" evidence="4">
    <location>
        <begin position="914"/>
        <end position="940"/>
    </location>
</feature>
<dbReference type="PROSITE" id="PS50021">
    <property type="entry name" value="CH"/>
    <property type="match status" value="2"/>
</dbReference>
<feature type="coiled-coil region" evidence="3">
    <location>
        <begin position="1908"/>
        <end position="1993"/>
    </location>
</feature>
<dbReference type="GO" id="GO:0003779">
    <property type="term" value="F:actin binding"/>
    <property type="evidence" value="ECO:0007669"/>
    <property type="project" value="UniProtKB-KW"/>
</dbReference>
<dbReference type="Gene3D" id="1.20.58.60">
    <property type="match status" value="6"/>
</dbReference>
<evidence type="ECO:0000256" key="1">
    <source>
        <dbReference type="ARBA" id="ARBA00022737"/>
    </source>
</evidence>
<dbReference type="SMART" id="SM00033">
    <property type="entry name" value="CH"/>
    <property type="match status" value="2"/>
</dbReference>
<gene>
    <name evidence="6" type="ORF">GRG538_LOCUS958</name>
</gene>
<dbReference type="InterPro" id="IPR001715">
    <property type="entry name" value="CH_dom"/>
</dbReference>
<feature type="region of interest" description="Disordered" evidence="4">
    <location>
        <begin position="2023"/>
        <end position="2060"/>
    </location>
</feature>
<keyword evidence="3" id="KW-0175">Coiled coil</keyword>
<proteinExistence type="predicted"/>
<dbReference type="PANTHER" id="PTHR11915">
    <property type="entry name" value="SPECTRIN/FILAMIN RELATED CYTOSKELETAL PROTEIN"/>
    <property type="match status" value="1"/>
</dbReference>
<dbReference type="EMBL" id="CAJNYT010000027">
    <property type="protein sequence ID" value="CAF3305295.1"/>
    <property type="molecule type" value="Genomic_DNA"/>
</dbReference>
<organism evidence="6 7">
    <name type="scientific">Rotaria socialis</name>
    <dbReference type="NCBI Taxonomy" id="392032"/>
    <lineage>
        <taxon>Eukaryota</taxon>
        <taxon>Metazoa</taxon>
        <taxon>Spiralia</taxon>
        <taxon>Gnathifera</taxon>
        <taxon>Rotifera</taxon>
        <taxon>Eurotatoria</taxon>
        <taxon>Bdelloidea</taxon>
        <taxon>Philodinida</taxon>
        <taxon>Philodinidae</taxon>
        <taxon>Rotaria</taxon>
    </lineage>
</organism>
<dbReference type="SUPFAM" id="SSF46966">
    <property type="entry name" value="Spectrin repeat"/>
    <property type="match status" value="9"/>
</dbReference>
<dbReference type="Gene3D" id="1.10.418.10">
    <property type="entry name" value="Calponin-like domain"/>
    <property type="match status" value="2"/>
</dbReference>
<dbReference type="InterPro" id="IPR036872">
    <property type="entry name" value="CH_dom_sf"/>
</dbReference>
<dbReference type="InterPro" id="IPR002017">
    <property type="entry name" value="Spectrin_repeat"/>
</dbReference>
<evidence type="ECO:0000259" key="5">
    <source>
        <dbReference type="PROSITE" id="PS50021"/>
    </source>
</evidence>
<name>A0A817SLP1_9BILA</name>
<dbReference type="SMART" id="SM00150">
    <property type="entry name" value="SPEC"/>
    <property type="match status" value="10"/>
</dbReference>
<keyword evidence="1" id="KW-0677">Repeat</keyword>
<accession>A0A817SLP1</accession>
<dbReference type="InterPro" id="IPR001589">
    <property type="entry name" value="Actinin_actin-bd_CS"/>
</dbReference>
<feature type="compositionally biased region" description="Basic and acidic residues" evidence="4">
    <location>
        <begin position="2025"/>
        <end position="2053"/>
    </location>
</feature>
<dbReference type="Pfam" id="PF00307">
    <property type="entry name" value="CH"/>
    <property type="match status" value="2"/>
</dbReference>
<feature type="region of interest" description="Disordered" evidence="4">
    <location>
        <begin position="2341"/>
        <end position="2371"/>
    </location>
</feature>
<evidence type="ECO:0000256" key="4">
    <source>
        <dbReference type="SAM" id="MobiDB-lite"/>
    </source>
</evidence>
<feature type="coiled-coil region" evidence="3">
    <location>
        <begin position="450"/>
        <end position="477"/>
    </location>
</feature>
<evidence type="ECO:0000256" key="3">
    <source>
        <dbReference type="SAM" id="Coils"/>
    </source>
</evidence>
<dbReference type="Pfam" id="PF00435">
    <property type="entry name" value="Spectrin"/>
    <property type="match status" value="3"/>
</dbReference>
<sequence length="2445" mass="285361">MVSTRGSFVDEREDIQKKAFTKWINNQLNNSNSIPTITNLFQDLRDGAVLLRLLETLTGNEYKREIGKMRVHHIGNVNKVIAVLGEYGIKLLSISSNDIVDGNPKLTLALIWSIIQYWQGKDVLKSVVPNPEQTNIEKFLLSWCQQQTKGYKGVAIKDFTHSWQDGLAFNALIHKFRPDLFNYDGILQETSAKNLEHAFSIAKNVYKIDRYLDVEDVLSEYPDKKSILMYIMCMFQQMPTTQIVIIDNEEKGQPMMKNGNMTVSMESKFPFGRGSLQSDTSLITTPFTPSTNEFPPVFQSAEMTTYQTNMENTLRWILKLEDELDRQDNIATNDLKLVKDQFQKHENFMINLTKDQNQIGQVLSEGNQLLTSSNTDLQPREENEIKEQMKILNRQWESLRAKSLERQSNLHKMLMKLQIDQIESFDTWLSLAEKRITSQLNSMEPDLPGVERQYRLLAQLQDELVAQQQMTESLQNMVIVIDDSSANGTNNLTSKYTSTEIESKLSNLSERWANMCTFVQNRWIQLQEVKIELEQVQFSLEKFIRWITRKEDEVAKMIAEPNLSDTDILMQQAHAIKKTELEMDDIRQCILALDRSLKVLSGYYDNENSNHLKNLNSQINTFEQRWAKLIDNLELCSARLRKSTINIETKVKTNSKPENDTIQQTIITTVEETTVEQRKIPHDNSLRQEFDLSARKFIDWMDSIEKILDDKQLNNLNRNDVQDIVQEVKTKYLSYDDQFKALIQTGLTITKQLKETNEKVSDHESFLHTLERRWQELFKQIINCERNTEQLVLSSKFDEECQALTKALTEYQTWINSAASTSSSVEMQVKSKSFQSYNERLASLRRMASHIDTKTVQRTDELLRSWEETHKRLREHCNRIESIQQPSGTTGFGATSSHRTVVSPVLKSATITEMSEATSSSATATATRNTSNVGTTGNENGNVFTLTNIYTFGDQGNAKANTTSDKYRVKSFVEVFDSPTSEQRIGFERNYNETFSSSSVKRQILTSSNDTHDYYEPSNFSRQYKTTDASLTTYATDELGSVTTLSNASSLPPNFLETQRKLRQWLEEIEQKLLNDKVRICDLQVIDAKKKMYKDLLDQTLERERTMEELNLNAREQYTKVPADAARRLQEELNNYQDRLYDVKMFLTERLTKYSRVDKTLTDFERGIDEVKVWIRNVQPRLNTNDTTYGDSHALENQLGRSQILQQEIREMQTTINRLNKDVVDLTQDADENLARHLRDQMKELNESWSHIISSTKTFSLNIQEALKRNKAIHEEIQELEEWIMDKEHEAPADDGPIFYQDQIRERLEQYQKVQSELSLKENIVRNLVLHGRQDLNLPSSSAPELAQSLETLVSNWTNLQKKVDTKVVFYTDIYTLHEELKNLLHQENVWLDTLQNKIFSSTNNGADAEEISEELDTIERYVKTHSKTSYEKIFEMSDRLQATKVSLPATNTLTNQFRMRWEQLHDDAYKKIHTLNSQISDYQHMGHQITAMFEWMKHTDSTLNARLKDDVYADDVPGEAEAYKKIHTLNSQISDYQHMGHQITAMFEWMKHTDSTLNARLKDDVYADDVPGEAEKLIIESNQYEAFLRSIDDKVHVLRNTGKTEAAKRLEQQLILLRNQFLQLQTKFRQFQKPSDFEPKHAKMRQILNDIEQNINVLEIHSDDPDVIHNQLEHCLKLYKTLSDIKSEVEYVIRTGRGIVEKRQIDEPNDLTKQIDKLKAQYNTLGAKVSASKVQLDNVERHLRKFRKEYSHIHEWFVKADNEIRKIENKQISKNTKEETDWIRTTRNDIKKLENNFETLKNLDRTIQKEVDRTMPTLQDRIVDLKRQIDQLDRRLKDRSEIIESEKPHRYHNLLYIPFGSGHNASSGASTSPTDLIPIEYVIYPIGIRQGQVRKLEDEYQRFIHIYQEIIMRLEKLETLLSDAERIVDLNRISQVQDELRSVRTQLDELLNLGQDLVSKSEKYSKLVAPDIENITRKFEELQRRIRIIQETQEKRLREQQIQHASTATTTTAATTTTTTNNIQEDHHDDLQREHYSEKRYNRFHRESRRSPSESSDISTAHGVIDEEFKKKYLRCLAYMKLIERLYENQPETDEESETVHRRLSRRERTLRERPEYEEIEKIIRETEERAYVIEKTDVDQANRIREKIHRLRDCLENLKYRSNHYQNTDEVTRYEERVQAADRTVPKEREFDSDFIYDIDDARSVFSEPAPQFNAKYRKAVHSLDRYKIDDQTRYVPTSEEYHLQPLLRVRSLKAIDHHTISAPSSPVLQARYRSHERPNAYYRKQYVANQQGYQDNYQHNSISKSASMPNGGFPVQGGCVPQQPVLYRERVIDRHVAERNASSGESHRQKQRESSGSTQANSAALSGQTQAIHRTLPVRYEAANGASSSYRHTNGYRHEPYPTYFYNEQQQQQQQVGGRSSSYRQPPYAPHTVGPHPTRIVY</sequence>